<gene>
    <name evidence="1" type="ORF">F1C79_09685</name>
</gene>
<sequence>MAFSPCHAGCMTSEADRHFNYMIFKDFLFTPDWYAPCNEKGRNHPFIAEDDTMPIDRLPAAQYLCQAFSDFDVSFTARPDGNLIMTLSKDAGEHIACRVVRQEEQRNEELLTSLVGRIRRDLATEYGPLQERDADHFKAEVPLQNFYESAEPLRQRRIVKAGARLRSMANVSA</sequence>
<evidence type="ECO:0000313" key="2">
    <source>
        <dbReference type="Proteomes" id="UP000326659"/>
    </source>
</evidence>
<name>A0A9X7R3W4_PSEDE</name>
<reference evidence="1 2" key="1">
    <citation type="submission" date="2019-09" db="EMBL/GenBank/DDBJ databases">
        <title>Prosopis cineraria nodule microbiome.</title>
        <authorList>
            <person name="Chaluvadi S.R."/>
            <person name="Ali R."/>
            <person name="Wang X."/>
        </authorList>
    </citation>
    <scope>NUCLEOTIDE SEQUENCE [LARGE SCALE GENOMIC DNA]</scope>
    <source>
        <strain evidence="1 2">BG1</strain>
    </source>
</reference>
<accession>A0A9X7R3W4</accession>
<dbReference type="OrthoDB" id="6896709at2"/>
<protein>
    <submittedName>
        <fullName evidence="1">DUF3509 domain-containing protein</fullName>
    </submittedName>
</protein>
<dbReference type="EMBL" id="CP043626">
    <property type="protein sequence ID" value="QEY71872.1"/>
    <property type="molecule type" value="Genomic_DNA"/>
</dbReference>
<dbReference type="AlphaFoldDB" id="A0A9X7R3W4"/>
<proteinExistence type="predicted"/>
<organism evidence="1 2">
    <name type="scientific">Pseudomonas denitrificans</name>
    <dbReference type="NCBI Taxonomy" id="43306"/>
    <lineage>
        <taxon>Bacteria</taxon>
        <taxon>Pseudomonadati</taxon>
        <taxon>Pseudomonadota</taxon>
        <taxon>Gammaproteobacteria</taxon>
        <taxon>Pseudomonadales</taxon>
        <taxon>Pseudomonadaceae</taxon>
        <taxon>Halopseudomonas</taxon>
    </lineage>
</organism>
<keyword evidence="2" id="KW-1185">Reference proteome</keyword>
<dbReference type="Proteomes" id="UP000326659">
    <property type="component" value="Chromosome"/>
</dbReference>
<dbReference type="Pfam" id="PF12021">
    <property type="entry name" value="DUF3509"/>
    <property type="match status" value="1"/>
</dbReference>
<dbReference type="InterPro" id="IPR021898">
    <property type="entry name" value="DUF3509"/>
</dbReference>
<dbReference type="KEGG" id="pden:F1C79_09685"/>
<evidence type="ECO:0000313" key="1">
    <source>
        <dbReference type="EMBL" id="QEY71872.1"/>
    </source>
</evidence>